<accession>A0A5J4XA61</accession>
<organism evidence="1 2">
    <name type="scientific">Streblomastix strix</name>
    <dbReference type="NCBI Taxonomy" id="222440"/>
    <lineage>
        <taxon>Eukaryota</taxon>
        <taxon>Metamonada</taxon>
        <taxon>Preaxostyla</taxon>
        <taxon>Oxymonadida</taxon>
        <taxon>Streblomastigidae</taxon>
        <taxon>Streblomastix</taxon>
    </lineage>
</organism>
<protein>
    <submittedName>
        <fullName evidence="1">Uncharacterized protein</fullName>
    </submittedName>
</protein>
<dbReference type="GO" id="GO:0035082">
    <property type="term" value="P:axoneme assembly"/>
    <property type="evidence" value="ECO:0007669"/>
    <property type="project" value="InterPro"/>
</dbReference>
<sequence>MQQLRGIKWKMWRKNNNIEKKIGEIDKLYRKYDETILNMRDKGKRPLKPATFNLNGNIEQKKELCSEMEKNFMRQLISILELNKTNDHFEVEICDTQAEHTVLSQKKLRPERVIDSEEKKLNELSLSAQLLLAYFKLKFVKQIC</sequence>
<evidence type="ECO:0000313" key="1">
    <source>
        <dbReference type="EMBL" id="KAA6404128.1"/>
    </source>
</evidence>
<comment type="caution">
    <text evidence="1">The sequence shown here is derived from an EMBL/GenBank/DDBJ whole genome shotgun (WGS) entry which is preliminary data.</text>
</comment>
<dbReference type="PANTHER" id="PTHR16275">
    <property type="entry name" value="COILED-COIL DOMAIN-CONTAINING PROTEIN 40"/>
    <property type="match status" value="1"/>
</dbReference>
<dbReference type="OrthoDB" id="188741at2759"/>
<reference evidence="1 2" key="1">
    <citation type="submission" date="2019-03" db="EMBL/GenBank/DDBJ databases">
        <title>Single cell metagenomics reveals metabolic interactions within the superorganism composed of flagellate Streblomastix strix and complex community of Bacteroidetes bacteria on its surface.</title>
        <authorList>
            <person name="Treitli S.C."/>
            <person name="Kolisko M."/>
            <person name="Husnik F."/>
            <person name="Keeling P."/>
            <person name="Hampl V."/>
        </authorList>
    </citation>
    <scope>NUCLEOTIDE SEQUENCE [LARGE SCALE GENOMIC DNA]</scope>
    <source>
        <strain evidence="1">ST1C</strain>
    </source>
</reference>
<dbReference type="PANTHER" id="PTHR16275:SF8">
    <property type="entry name" value="COILED-COIL DOMAIN-CONTAINING PROTEIN 40"/>
    <property type="match status" value="1"/>
</dbReference>
<dbReference type="AlphaFoldDB" id="A0A5J4XA61"/>
<evidence type="ECO:0000313" key="2">
    <source>
        <dbReference type="Proteomes" id="UP000324800"/>
    </source>
</evidence>
<dbReference type="Proteomes" id="UP000324800">
    <property type="component" value="Unassembled WGS sequence"/>
</dbReference>
<name>A0A5J4XA61_9EUKA</name>
<proteinExistence type="predicted"/>
<dbReference type="InterPro" id="IPR037386">
    <property type="entry name" value="CCDC40"/>
</dbReference>
<dbReference type="EMBL" id="SNRW01000027">
    <property type="protein sequence ID" value="KAA6404128.1"/>
    <property type="molecule type" value="Genomic_DNA"/>
</dbReference>
<dbReference type="GO" id="GO:0005737">
    <property type="term" value="C:cytoplasm"/>
    <property type="evidence" value="ECO:0007669"/>
    <property type="project" value="TreeGrafter"/>
</dbReference>
<gene>
    <name evidence="1" type="ORF">EZS28_000356</name>
</gene>